<evidence type="ECO:0000313" key="4">
    <source>
        <dbReference type="Proteomes" id="UP000037505"/>
    </source>
</evidence>
<organism evidence="3 4">
    <name type="scientific">Aspergillus nomiae NRRL (strain ATCC 15546 / NRRL 13137 / CBS 260.88 / M93)</name>
    <dbReference type="NCBI Taxonomy" id="1509407"/>
    <lineage>
        <taxon>Eukaryota</taxon>
        <taxon>Fungi</taxon>
        <taxon>Dikarya</taxon>
        <taxon>Ascomycota</taxon>
        <taxon>Pezizomycotina</taxon>
        <taxon>Eurotiomycetes</taxon>
        <taxon>Eurotiomycetidae</taxon>
        <taxon>Eurotiales</taxon>
        <taxon>Aspergillaceae</taxon>
        <taxon>Aspergillus</taxon>
        <taxon>Aspergillus subgen. Circumdati</taxon>
    </lineage>
</organism>
<reference evidence="3 4" key="1">
    <citation type="submission" date="2014-06" db="EMBL/GenBank/DDBJ databases">
        <title>The Genome of the Aflatoxigenic Filamentous Fungus Aspergillus nomius.</title>
        <authorList>
            <person name="Moore M.G."/>
            <person name="Shannon B.M."/>
            <person name="Brian M.M."/>
        </authorList>
    </citation>
    <scope>NUCLEOTIDE SEQUENCE [LARGE SCALE GENOMIC DNA]</scope>
    <source>
        <strain evidence="3 4">NRRL 13137</strain>
    </source>
</reference>
<dbReference type="Gene3D" id="3.90.640.10">
    <property type="entry name" value="Actin, Chain A, domain 4"/>
    <property type="match status" value="1"/>
</dbReference>
<evidence type="ECO:0008006" key="5">
    <source>
        <dbReference type="Google" id="ProtNLM"/>
    </source>
</evidence>
<dbReference type="SUPFAM" id="SSF53067">
    <property type="entry name" value="Actin-like ATPase domain"/>
    <property type="match status" value="2"/>
</dbReference>
<dbReference type="STRING" id="1509407.A0A0L1ILM5"/>
<sequence>MTSEKVPTEIAYEYGESGPTCLWGFQIYDSMPRIQWIKLGFAADQKLGLASRLSFSYPDSRRVPEPYHSSCEDVATDYLRCLHKHIIETLKSKIGSSFDGMSLEFVLTVPAMWPDKAKMTTFRCAEKAGFGEKGTIRLISEPEAAAIHALNASNPHGLDVGDTVVLCDAGGGTVDLITYFIVELEPHLRFKEEASGDGSLCGSTFLNRLFENFLKSRLSSIPGWGRDTLEEAMQRFEMAIKRTFCGDVAQDSMIPVPGIADDSAIHVHRGRLRVSGQEMADLFKPILEEVHRLVDNQVKSSKKRVKALFLVGGFGQSPYLRRYLRDALPQDIEVLAPVDGWTAAVRGALMKSLGEISPFAAKASVDSRVARKHYGIIYATKYESDIHDQKKRYWSDCYGHYRIQVMRWFIRKGDEIKEAEPIRTSLFSHRLCSDGNFDSICINLYELDTPVEEAPPRYYNRRIKKLGVLNPDLDAIEKARIPVRLGHDKKKYYEVDYQIQATYFSAHCEYTLWYEGKEHGTVRFDYA</sequence>
<dbReference type="GeneID" id="26813404"/>
<evidence type="ECO:0000256" key="2">
    <source>
        <dbReference type="ARBA" id="ARBA00022840"/>
    </source>
</evidence>
<keyword evidence="1" id="KW-0547">Nucleotide-binding</keyword>
<evidence type="ECO:0000313" key="3">
    <source>
        <dbReference type="EMBL" id="KNG80170.1"/>
    </source>
</evidence>
<gene>
    <name evidence="3" type="ORF">ANOM_011600</name>
</gene>
<name>A0A0L1ILM5_ASPN3</name>
<accession>A0A0L1ILM5</accession>
<dbReference type="Gene3D" id="3.30.420.40">
    <property type="match status" value="2"/>
</dbReference>
<dbReference type="InterPro" id="IPR013126">
    <property type="entry name" value="Hsp_70_fam"/>
</dbReference>
<proteinExistence type="predicted"/>
<dbReference type="PANTHER" id="PTHR14187">
    <property type="entry name" value="ALPHA KINASE/ELONGATION FACTOR 2 KINASE"/>
    <property type="match status" value="1"/>
</dbReference>
<dbReference type="CDD" id="cd10170">
    <property type="entry name" value="ASKHA_NBD_HSP70"/>
    <property type="match status" value="1"/>
</dbReference>
<dbReference type="GO" id="GO:0005524">
    <property type="term" value="F:ATP binding"/>
    <property type="evidence" value="ECO:0007669"/>
    <property type="project" value="UniProtKB-KW"/>
</dbReference>
<protein>
    <recommendedName>
        <fullName evidence="5">Hsp70 family chaperone</fullName>
    </recommendedName>
</protein>
<dbReference type="AlphaFoldDB" id="A0A0L1ILM5"/>
<dbReference type="RefSeq" id="XP_015401093.1">
    <property type="nucleotide sequence ID" value="XM_015556856.1"/>
</dbReference>
<dbReference type="GO" id="GO:0140662">
    <property type="term" value="F:ATP-dependent protein folding chaperone"/>
    <property type="evidence" value="ECO:0007669"/>
    <property type="project" value="InterPro"/>
</dbReference>
<dbReference type="Pfam" id="PF00012">
    <property type="entry name" value="HSP70"/>
    <property type="match status" value="1"/>
</dbReference>
<comment type="caution">
    <text evidence="3">The sequence shown here is derived from an EMBL/GenBank/DDBJ whole genome shotgun (WGS) entry which is preliminary data.</text>
</comment>
<keyword evidence="2" id="KW-0067">ATP-binding</keyword>
<evidence type="ECO:0000256" key="1">
    <source>
        <dbReference type="ARBA" id="ARBA00022741"/>
    </source>
</evidence>
<dbReference type="OrthoDB" id="2963168at2759"/>
<dbReference type="EMBL" id="JNOM01000675">
    <property type="protein sequence ID" value="KNG80170.1"/>
    <property type="molecule type" value="Genomic_DNA"/>
</dbReference>
<dbReference type="PANTHER" id="PTHR14187:SF82">
    <property type="entry name" value="FAMILY CHAPERONE, PUTATIVE (AFU_ORTHOLOGUE AFUA_7G08575)-RELATED"/>
    <property type="match status" value="1"/>
</dbReference>
<dbReference type="Proteomes" id="UP000037505">
    <property type="component" value="Unassembled WGS sequence"/>
</dbReference>
<dbReference type="InterPro" id="IPR043129">
    <property type="entry name" value="ATPase_NBD"/>
</dbReference>
<keyword evidence="4" id="KW-1185">Reference proteome</keyword>